<dbReference type="PANTHER" id="PTHR10285">
    <property type="entry name" value="URIDINE KINASE"/>
    <property type="match status" value="1"/>
</dbReference>
<dbReference type="Gene3D" id="3.40.50.300">
    <property type="entry name" value="P-loop containing nucleotide triphosphate hydrolases"/>
    <property type="match status" value="1"/>
</dbReference>
<dbReference type="Proteomes" id="UP001194468">
    <property type="component" value="Unassembled WGS sequence"/>
</dbReference>
<gene>
    <name evidence="1" type="ORF">L210DRAFT_3479093</name>
</gene>
<accession>A0AAD4BXE6</accession>
<name>A0AAD4BXE6_BOLED</name>
<reference evidence="1" key="2">
    <citation type="journal article" date="2020" name="Nat. Commun.">
        <title>Large-scale genome sequencing of mycorrhizal fungi provides insights into the early evolution of symbiotic traits.</title>
        <authorList>
            <person name="Miyauchi S."/>
            <person name="Kiss E."/>
            <person name="Kuo A."/>
            <person name="Drula E."/>
            <person name="Kohler A."/>
            <person name="Sanchez-Garcia M."/>
            <person name="Morin E."/>
            <person name="Andreopoulos B."/>
            <person name="Barry K.W."/>
            <person name="Bonito G."/>
            <person name="Buee M."/>
            <person name="Carver A."/>
            <person name="Chen C."/>
            <person name="Cichocki N."/>
            <person name="Clum A."/>
            <person name="Culley D."/>
            <person name="Crous P.W."/>
            <person name="Fauchery L."/>
            <person name="Girlanda M."/>
            <person name="Hayes R.D."/>
            <person name="Keri Z."/>
            <person name="LaButti K."/>
            <person name="Lipzen A."/>
            <person name="Lombard V."/>
            <person name="Magnuson J."/>
            <person name="Maillard F."/>
            <person name="Murat C."/>
            <person name="Nolan M."/>
            <person name="Ohm R.A."/>
            <person name="Pangilinan J."/>
            <person name="Pereira M.F."/>
            <person name="Perotto S."/>
            <person name="Peter M."/>
            <person name="Pfister S."/>
            <person name="Riley R."/>
            <person name="Sitrit Y."/>
            <person name="Stielow J.B."/>
            <person name="Szollosi G."/>
            <person name="Zifcakova L."/>
            <person name="Stursova M."/>
            <person name="Spatafora J.W."/>
            <person name="Tedersoo L."/>
            <person name="Vaario L.M."/>
            <person name="Yamada A."/>
            <person name="Yan M."/>
            <person name="Wang P."/>
            <person name="Xu J."/>
            <person name="Bruns T."/>
            <person name="Baldrian P."/>
            <person name="Vilgalys R."/>
            <person name="Dunand C."/>
            <person name="Henrissat B."/>
            <person name="Grigoriev I.V."/>
            <person name="Hibbett D."/>
            <person name="Nagy L.G."/>
            <person name="Martin F.M."/>
        </authorList>
    </citation>
    <scope>NUCLEOTIDE SEQUENCE</scope>
    <source>
        <strain evidence="1">BED1</strain>
    </source>
</reference>
<dbReference type="GO" id="GO:0016787">
    <property type="term" value="F:hydrolase activity"/>
    <property type="evidence" value="ECO:0007669"/>
    <property type="project" value="UniProtKB-KW"/>
</dbReference>
<comment type="caution">
    <text evidence="1">The sequence shown here is derived from an EMBL/GenBank/DDBJ whole genome shotgun (WGS) entry which is preliminary data.</text>
</comment>
<dbReference type="SUPFAM" id="SSF52540">
    <property type="entry name" value="P-loop containing nucleoside triphosphate hydrolases"/>
    <property type="match status" value="1"/>
</dbReference>
<keyword evidence="1" id="KW-0378">Hydrolase</keyword>
<dbReference type="EMBL" id="WHUW01000010">
    <property type="protein sequence ID" value="KAF8441777.1"/>
    <property type="molecule type" value="Genomic_DNA"/>
</dbReference>
<dbReference type="CDD" id="cd02024">
    <property type="entry name" value="NRK1"/>
    <property type="match status" value="1"/>
</dbReference>
<protein>
    <submittedName>
        <fullName evidence="1">P-loop containing nucleoside triphosphate hydrolase protein</fullName>
    </submittedName>
</protein>
<reference evidence="1" key="1">
    <citation type="submission" date="2019-10" db="EMBL/GenBank/DDBJ databases">
        <authorList>
            <consortium name="DOE Joint Genome Institute"/>
            <person name="Kuo A."/>
            <person name="Miyauchi S."/>
            <person name="Kiss E."/>
            <person name="Drula E."/>
            <person name="Kohler A."/>
            <person name="Sanchez-Garcia M."/>
            <person name="Andreopoulos B."/>
            <person name="Barry K.W."/>
            <person name="Bonito G."/>
            <person name="Buee M."/>
            <person name="Carver A."/>
            <person name="Chen C."/>
            <person name="Cichocki N."/>
            <person name="Clum A."/>
            <person name="Culley D."/>
            <person name="Crous P.W."/>
            <person name="Fauchery L."/>
            <person name="Girlanda M."/>
            <person name="Hayes R."/>
            <person name="Keri Z."/>
            <person name="LaButti K."/>
            <person name="Lipzen A."/>
            <person name="Lombard V."/>
            <person name="Magnuson J."/>
            <person name="Maillard F."/>
            <person name="Morin E."/>
            <person name="Murat C."/>
            <person name="Nolan M."/>
            <person name="Ohm R."/>
            <person name="Pangilinan J."/>
            <person name="Pereira M."/>
            <person name="Perotto S."/>
            <person name="Peter M."/>
            <person name="Riley R."/>
            <person name="Sitrit Y."/>
            <person name="Stielow B."/>
            <person name="Szollosi G."/>
            <person name="Zifcakova L."/>
            <person name="Stursova M."/>
            <person name="Spatafora J.W."/>
            <person name="Tedersoo L."/>
            <person name="Vaario L.-M."/>
            <person name="Yamada A."/>
            <person name="Yan M."/>
            <person name="Wang P."/>
            <person name="Xu J."/>
            <person name="Bruns T."/>
            <person name="Baldrian P."/>
            <person name="Vilgalys R."/>
            <person name="Henrissat B."/>
            <person name="Grigoriev I.V."/>
            <person name="Hibbett D."/>
            <person name="Nagy L.G."/>
            <person name="Martin F.M."/>
        </authorList>
    </citation>
    <scope>NUCLEOTIDE SEQUENCE</scope>
    <source>
        <strain evidence="1">BED1</strain>
    </source>
</reference>
<proteinExistence type="predicted"/>
<organism evidence="1 2">
    <name type="scientific">Boletus edulis BED1</name>
    <dbReference type="NCBI Taxonomy" id="1328754"/>
    <lineage>
        <taxon>Eukaryota</taxon>
        <taxon>Fungi</taxon>
        <taxon>Dikarya</taxon>
        <taxon>Basidiomycota</taxon>
        <taxon>Agaricomycotina</taxon>
        <taxon>Agaricomycetes</taxon>
        <taxon>Agaricomycetidae</taxon>
        <taxon>Boletales</taxon>
        <taxon>Boletineae</taxon>
        <taxon>Boletaceae</taxon>
        <taxon>Boletoideae</taxon>
        <taxon>Boletus</taxon>
    </lineage>
</organism>
<evidence type="ECO:0000313" key="1">
    <source>
        <dbReference type="EMBL" id="KAF8441777.1"/>
    </source>
</evidence>
<sequence>MSTLQNRVILIGVGGATCSGKTTLAKHFRDILPNSIIIHQDDFAPPEELIPIHPVHNVADWDAPQGAIDWPRLQAFLKDVKENGVIPPDHRSHDHMNEQKDVPITEAAEQELRTRFEEFENEQRKKGIRVMWGLVDGFLLYWDKGIIDQLDIRFFLRLPHDVLKQRRHERHGYHTAVQFNPEGSLWRDPPMYWEHIVYPAYIEAHQDMFENADVENGKPTGQRVPGLVVIEPVKKGAEMSIDDIVRRCCDVLEDFLRTP</sequence>
<dbReference type="AlphaFoldDB" id="A0AAD4BXE6"/>
<dbReference type="FunFam" id="3.40.50.300:FF:002582">
    <property type="entry name" value="Nicotinamide riboside kinase, variant"/>
    <property type="match status" value="1"/>
</dbReference>
<evidence type="ECO:0000313" key="2">
    <source>
        <dbReference type="Proteomes" id="UP001194468"/>
    </source>
</evidence>
<keyword evidence="2" id="KW-1185">Reference proteome</keyword>
<dbReference type="InterPro" id="IPR027417">
    <property type="entry name" value="P-loop_NTPase"/>
</dbReference>